<dbReference type="PRINTS" id="PR00298">
    <property type="entry name" value="CHAPERONIN60"/>
</dbReference>
<evidence type="ECO:0000313" key="7">
    <source>
        <dbReference type="EMBL" id="JAG96599.1"/>
    </source>
</evidence>
<evidence type="ECO:0000256" key="3">
    <source>
        <dbReference type="ARBA" id="ARBA00022840"/>
    </source>
</evidence>
<feature type="coiled-coil region" evidence="6">
    <location>
        <begin position="389"/>
        <end position="452"/>
    </location>
</feature>
<dbReference type="Gene3D" id="3.50.7.10">
    <property type="entry name" value="GroEL"/>
    <property type="match status" value="1"/>
</dbReference>
<dbReference type="Pfam" id="PF00118">
    <property type="entry name" value="Cpn60_TCP1"/>
    <property type="match status" value="1"/>
</dbReference>
<dbReference type="InterPro" id="IPR018370">
    <property type="entry name" value="Chaperonin_Cpn60_CS"/>
</dbReference>
<dbReference type="InterPro" id="IPR001844">
    <property type="entry name" value="Cpn60/GroEL"/>
</dbReference>
<evidence type="ECO:0000256" key="1">
    <source>
        <dbReference type="ARBA" id="ARBA00006607"/>
    </source>
</evidence>
<dbReference type="NCBIfam" id="NF009488">
    <property type="entry name" value="PRK12850.1"/>
    <property type="match status" value="1"/>
</dbReference>
<keyword evidence="4" id="KW-0143">Chaperone</keyword>
<protein>
    <recommendedName>
        <fullName evidence="8">RuBisCO large subunit-binding protein subunit alpha</fullName>
    </recommendedName>
</protein>
<dbReference type="InterPro" id="IPR027409">
    <property type="entry name" value="GroEL-like_apical_dom_sf"/>
</dbReference>
<dbReference type="InterPro" id="IPR027413">
    <property type="entry name" value="GROEL-like_equatorial_sf"/>
</dbReference>
<dbReference type="GO" id="GO:0042026">
    <property type="term" value="P:protein refolding"/>
    <property type="evidence" value="ECO:0007669"/>
    <property type="project" value="InterPro"/>
</dbReference>
<organism evidence="7">
    <name type="scientific">Araucaria cunninghamii</name>
    <name type="common">Hoop pine</name>
    <name type="synonym">Moreton Bay pine</name>
    <dbReference type="NCBI Taxonomy" id="56994"/>
    <lineage>
        <taxon>Eukaryota</taxon>
        <taxon>Viridiplantae</taxon>
        <taxon>Streptophyta</taxon>
        <taxon>Embryophyta</taxon>
        <taxon>Tracheophyta</taxon>
        <taxon>Spermatophyta</taxon>
        <taxon>Pinopsida</taxon>
        <taxon>Pinidae</taxon>
        <taxon>Conifers II</taxon>
        <taxon>Araucariales</taxon>
        <taxon>Araucariaceae</taxon>
        <taxon>Araucaria</taxon>
    </lineage>
</organism>
<dbReference type="NCBIfam" id="NF000592">
    <property type="entry name" value="PRK00013.1"/>
    <property type="match status" value="1"/>
</dbReference>
<dbReference type="EMBL" id="GCKF01036915">
    <property type="protein sequence ID" value="JAG96599.1"/>
    <property type="molecule type" value="Transcribed_RNA"/>
</dbReference>
<reference evidence="7" key="1">
    <citation type="submission" date="2015-03" db="EMBL/GenBank/DDBJ databases">
        <title>A transcriptome of Araucaria cunninghamii, an australian fine timber species.</title>
        <authorList>
            <person name="Jing Yi C.J.Y."/>
            <person name="Yin San L.Y.S."/>
            <person name="Abdul Karim S.S."/>
            <person name="Wan Azmi N.N."/>
            <person name="Hercus R.R."/>
            <person name="Croft L.L."/>
        </authorList>
    </citation>
    <scope>NUCLEOTIDE SEQUENCE</scope>
    <source>
        <strain evidence="7">MI0301</strain>
        <tissue evidence="7">Leaf</tissue>
    </source>
</reference>
<evidence type="ECO:0000256" key="2">
    <source>
        <dbReference type="ARBA" id="ARBA00022741"/>
    </source>
</evidence>
<dbReference type="SUPFAM" id="SSF52029">
    <property type="entry name" value="GroEL apical domain-like"/>
    <property type="match status" value="1"/>
</dbReference>
<dbReference type="InterPro" id="IPR002423">
    <property type="entry name" value="Cpn60/GroEL/TCP-1"/>
</dbReference>
<dbReference type="NCBIfam" id="NF009487">
    <property type="entry name" value="PRK12849.1"/>
    <property type="match status" value="1"/>
</dbReference>
<keyword evidence="3" id="KW-0067">ATP-binding</keyword>
<accession>A0A0D6R1A4</accession>
<dbReference type="NCBIfam" id="TIGR02348">
    <property type="entry name" value="GroEL"/>
    <property type="match status" value="1"/>
</dbReference>
<dbReference type="AlphaFoldDB" id="A0A0D6R1A4"/>
<evidence type="ECO:0000256" key="5">
    <source>
        <dbReference type="RuleBase" id="RU000418"/>
    </source>
</evidence>
<evidence type="ECO:0008006" key="8">
    <source>
        <dbReference type="Google" id="ProtNLM"/>
    </source>
</evidence>
<evidence type="ECO:0000256" key="6">
    <source>
        <dbReference type="SAM" id="Coils"/>
    </source>
</evidence>
<dbReference type="SUPFAM" id="SSF54849">
    <property type="entry name" value="GroEL-intermediate domain like"/>
    <property type="match status" value="2"/>
</dbReference>
<dbReference type="GO" id="GO:0005524">
    <property type="term" value="F:ATP binding"/>
    <property type="evidence" value="ECO:0007669"/>
    <property type="project" value="UniProtKB-KW"/>
</dbReference>
<dbReference type="PANTHER" id="PTHR45633">
    <property type="entry name" value="60 KDA HEAT SHOCK PROTEIN, MITOCHONDRIAL"/>
    <property type="match status" value="1"/>
</dbReference>
<dbReference type="SUPFAM" id="SSF48592">
    <property type="entry name" value="GroEL equatorial domain-like"/>
    <property type="match status" value="1"/>
</dbReference>
<dbReference type="FunFam" id="3.50.7.10:FF:000001">
    <property type="entry name" value="60 kDa chaperonin"/>
    <property type="match status" value="1"/>
</dbReference>
<dbReference type="Gene3D" id="1.10.560.10">
    <property type="entry name" value="GroEL-like equatorial domain"/>
    <property type="match status" value="1"/>
</dbReference>
<dbReference type="NCBIfam" id="NF009489">
    <property type="entry name" value="PRK12851.1"/>
    <property type="match status" value="1"/>
</dbReference>
<dbReference type="HAMAP" id="MF_00600">
    <property type="entry name" value="CH60"/>
    <property type="match status" value="1"/>
</dbReference>
<dbReference type="GO" id="GO:0140662">
    <property type="term" value="F:ATP-dependent protein folding chaperone"/>
    <property type="evidence" value="ECO:0007669"/>
    <property type="project" value="InterPro"/>
</dbReference>
<dbReference type="CDD" id="cd03344">
    <property type="entry name" value="GroEL"/>
    <property type="match status" value="1"/>
</dbReference>
<dbReference type="PROSITE" id="PS00296">
    <property type="entry name" value="CHAPERONINS_CPN60"/>
    <property type="match status" value="1"/>
</dbReference>
<dbReference type="Gene3D" id="3.30.260.10">
    <property type="entry name" value="TCP-1-like chaperonin intermediate domain"/>
    <property type="match status" value="1"/>
</dbReference>
<proteinExistence type="inferred from homology"/>
<name>A0A0D6R1A4_ARACU</name>
<evidence type="ECO:0000256" key="4">
    <source>
        <dbReference type="ARBA" id="ARBA00023186"/>
    </source>
</evidence>
<keyword evidence="2" id="KW-0547">Nucleotide-binding</keyword>
<comment type="similarity">
    <text evidence="1 5">Belongs to the chaperonin (HSP60) family.</text>
</comment>
<sequence length="591" mass="62651">MATNALVSKSAFASAMADALGRRLPAFCQRRVAPRGIGMRNRAKNQRIVIRASAKDILFDQDSRAALQSGIDKLADAVGVTLGPRGRNVVLDEFGMPKVVNDGVTIARSIELPDAMENAGAALIREVASKTNDSAGDGTTTASILAREIIKLGLLNVTSGANPVAVKKGIDKTVERLVEELEKKARPVKGRDDIKAIASISSGNDDFVGTMIADAIDKVGEDGVLSIESSSSFETTIEVEEGMEIDRGYISPQFVTNPEKLTVEFENARVLVTDQKISTIKEIVPILEEITKLRAPLLIIAEDVSGEALATLVVNKLRGVINVAAIKAPSFGERRKAVLQDIAILTGAEFIAGDLGMKVENTSEQELGIARKVTIVKDSTTIIADAASKDEIQARIGQLKKELAETDSVYDTEKLSERIAKLSGGVAVIKVGAATEAELEDKKLRIEDAKNATFAAIEEGIVPGGGSAYVHLSSYVPAIKQSIEDPEERLGADIIQKALLSPAALIANNAGEEGAVVVEKILGSDWEIGYNAMTDKYENLLSAGVMDPAKVTRCALQNAASVAGMVLTTQAIVVEKPKKKAAAAPMQGMTI</sequence>
<dbReference type="InterPro" id="IPR027410">
    <property type="entry name" value="TCP-1-like_intermed_sf"/>
</dbReference>
<keyword evidence="6" id="KW-0175">Coiled coil</keyword>